<evidence type="ECO:0000313" key="4">
    <source>
        <dbReference type="EMBL" id="QYJ68117.1"/>
    </source>
</evidence>
<dbReference type="InterPro" id="IPR025419">
    <property type="entry name" value="DUF4142"/>
</dbReference>
<sequence>MKKTNVFSKMLLGAATVMLSLGVVSCKDEKNDPAEVAEEQNEEKFDDNEVMEEDSEYLVDAAEANMMQVELGKVVQEKATHQDVKDFAKMMAEKHGDATKKIEELAGRLHVTLPTATGAATKDAIEKLREKAGLELDKEYIDMMVSKHEDIIDEMEEASEDAKNQDIKMWASDALSDIKMHLEKAKNIQEKLEDKE</sequence>
<dbReference type="Gene3D" id="1.20.1260.10">
    <property type="match status" value="1"/>
</dbReference>
<feature type="coiled-coil region" evidence="1">
    <location>
        <begin position="145"/>
        <end position="195"/>
    </location>
</feature>
<dbReference type="Proteomes" id="UP000825381">
    <property type="component" value="Chromosome"/>
</dbReference>
<feature type="compositionally biased region" description="Acidic residues" evidence="2">
    <location>
        <begin position="35"/>
        <end position="51"/>
    </location>
</feature>
<dbReference type="PANTHER" id="PTHR38593">
    <property type="entry name" value="BLR2558 PROTEIN"/>
    <property type="match status" value="1"/>
</dbReference>
<proteinExistence type="predicted"/>
<dbReference type="PROSITE" id="PS51257">
    <property type="entry name" value="PROKAR_LIPOPROTEIN"/>
    <property type="match status" value="1"/>
</dbReference>
<evidence type="ECO:0000256" key="2">
    <source>
        <dbReference type="SAM" id="MobiDB-lite"/>
    </source>
</evidence>
<feature type="region of interest" description="Disordered" evidence="2">
    <location>
        <begin position="30"/>
        <end position="51"/>
    </location>
</feature>
<keyword evidence="1" id="KW-0175">Coiled coil</keyword>
<feature type="domain" description="DUF4142" evidence="3">
    <location>
        <begin position="53"/>
        <end position="188"/>
    </location>
</feature>
<dbReference type="Pfam" id="PF13628">
    <property type="entry name" value="DUF4142"/>
    <property type="match status" value="1"/>
</dbReference>
<dbReference type="RefSeq" id="WP_220640461.1">
    <property type="nucleotide sequence ID" value="NZ_CP080429.1"/>
</dbReference>
<dbReference type="EMBL" id="CP080429">
    <property type="protein sequence ID" value="QYJ68117.1"/>
    <property type="molecule type" value="Genomic_DNA"/>
</dbReference>
<name>A0ABX8V6K0_9FLAO</name>
<dbReference type="InterPro" id="IPR012347">
    <property type="entry name" value="Ferritin-like"/>
</dbReference>
<protein>
    <submittedName>
        <fullName evidence="4">DUF4142 domain-containing protein</fullName>
    </submittedName>
</protein>
<dbReference type="PANTHER" id="PTHR38593:SF1">
    <property type="entry name" value="BLR2558 PROTEIN"/>
    <property type="match status" value="1"/>
</dbReference>
<accession>A0ABX8V6K0</accession>
<evidence type="ECO:0000313" key="5">
    <source>
        <dbReference type="Proteomes" id="UP000825381"/>
    </source>
</evidence>
<keyword evidence="5" id="KW-1185">Reference proteome</keyword>
<evidence type="ECO:0000256" key="1">
    <source>
        <dbReference type="SAM" id="Coils"/>
    </source>
</evidence>
<organism evidence="4 5">
    <name type="scientific">Flavobacterium litorale</name>
    <dbReference type="NCBI Taxonomy" id="2856519"/>
    <lineage>
        <taxon>Bacteria</taxon>
        <taxon>Pseudomonadati</taxon>
        <taxon>Bacteroidota</taxon>
        <taxon>Flavobacteriia</taxon>
        <taxon>Flavobacteriales</taxon>
        <taxon>Flavobacteriaceae</taxon>
        <taxon>Flavobacterium</taxon>
    </lineage>
</organism>
<gene>
    <name evidence="4" type="ORF">K1I41_11395</name>
</gene>
<evidence type="ECO:0000259" key="3">
    <source>
        <dbReference type="Pfam" id="PF13628"/>
    </source>
</evidence>
<reference evidence="4 5" key="1">
    <citation type="submission" date="2021-07" db="EMBL/GenBank/DDBJ databases">
        <title>Flavobacterium WSW3-B6 sp.nov, isolated from seaweed.</title>
        <authorList>
            <person name="Muhammad N."/>
            <person name="Ho H."/>
            <person name="Lee Y.-J."/>
            <person name="Nguyen T."/>
            <person name="Ho J."/>
            <person name="Kim S.-G."/>
        </authorList>
    </citation>
    <scope>NUCLEOTIDE SEQUENCE [LARGE SCALE GENOMIC DNA]</scope>
    <source>
        <strain evidence="4 5">WSW3-B6</strain>
    </source>
</reference>